<proteinExistence type="inferred from homology"/>
<keyword evidence="9" id="KW-1185">Reference proteome</keyword>
<keyword evidence="5 7" id="KW-0472">Membrane</keyword>
<comment type="subcellular location">
    <subcellularLocation>
        <location evidence="1">Membrane</location>
        <topology evidence="1">Single-pass membrane protein</topology>
    </subcellularLocation>
    <subcellularLocation>
        <location evidence="7">Membrane</location>
        <topology evidence="7">Single-pass type II membrane protein</topology>
    </subcellularLocation>
</comment>
<gene>
    <name evidence="8" type="ORF">RR48_10928</name>
</gene>
<evidence type="ECO:0000256" key="4">
    <source>
        <dbReference type="ARBA" id="ARBA00022989"/>
    </source>
</evidence>
<dbReference type="EC" id="2.8.2.-" evidence="7"/>
<dbReference type="Proteomes" id="UP000053240">
    <property type="component" value="Unassembled WGS sequence"/>
</dbReference>
<evidence type="ECO:0000256" key="1">
    <source>
        <dbReference type="ARBA" id="ARBA00004167"/>
    </source>
</evidence>
<comment type="catalytic activity">
    <reaction evidence="7">
        <text>alpha-D-glucosaminyl-[heparan sulfate](n) + 3'-phosphoadenylyl sulfate = 6-sulfo-alpha-D-glucosaminyl-[heparan sulfate](n) + adenosine 3',5'-bisphosphate + H(+)</text>
        <dbReference type="Rhea" id="RHEA:56604"/>
        <dbReference type="Rhea" id="RHEA-COMP:9830"/>
        <dbReference type="Rhea" id="RHEA-COMP:14621"/>
        <dbReference type="ChEBI" id="CHEBI:15378"/>
        <dbReference type="ChEBI" id="CHEBI:58339"/>
        <dbReference type="ChEBI" id="CHEBI:58343"/>
        <dbReference type="ChEBI" id="CHEBI:58388"/>
        <dbReference type="ChEBI" id="CHEBI:140604"/>
    </reaction>
</comment>
<evidence type="ECO:0000256" key="6">
    <source>
        <dbReference type="ARBA" id="ARBA00023180"/>
    </source>
</evidence>
<comment type="similarity">
    <text evidence="7">Belongs to the sulfotransferase 6 family.</text>
</comment>
<keyword evidence="4" id="KW-1133">Transmembrane helix</keyword>
<dbReference type="InterPro" id="IPR010635">
    <property type="entry name" value="Heparan_SO4-6-sulfoTrfase"/>
</dbReference>
<dbReference type="GO" id="GO:0016020">
    <property type="term" value="C:membrane"/>
    <property type="evidence" value="ECO:0007669"/>
    <property type="project" value="UniProtKB-SubCell"/>
</dbReference>
<evidence type="ECO:0000256" key="5">
    <source>
        <dbReference type="ARBA" id="ARBA00023136"/>
    </source>
</evidence>
<dbReference type="InParanoid" id="A0A194R8B5"/>
<keyword evidence="7" id="KW-0735">Signal-anchor</keyword>
<evidence type="ECO:0000256" key="3">
    <source>
        <dbReference type="ARBA" id="ARBA00022692"/>
    </source>
</evidence>
<sequence>MEVKEIDETVCALSPRERMSESYALTFAEALGRPLPDLIAQPGLSYDEVLHDDFRFDLDAHDVMVFLHIQKTGGTSFGKHLVMDLDLKFVRAARSLTYVMDLSVASPVILFISNCLDKKFLCVHPLSTTKDVEASFVLLQQYWDVVVTWKCESQTVQLSAGAKAVPLFSAAQQRNMAVFEILNRLEPDPPGRNVHRPIAILLALFVKPLQPRLASLCPCLLIPYFVFGKHIDKRELGTIARMNRASTPRCRRPAFIDDLLIGLFVLLDGNCNGSSSPTRFLSSSIREFLLLLRLTEVESARRDSVATLVRRRSLWE</sequence>
<name>A0A194R8B5_PAPMA</name>
<keyword evidence="3" id="KW-0812">Transmembrane</keyword>
<evidence type="ECO:0000313" key="9">
    <source>
        <dbReference type="Proteomes" id="UP000053240"/>
    </source>
</evidence>
<keyword evidence="6" id="KW-0325">Glycoprotein</keyword>
<comment type="function">
    <text evidence="7">6-O-sulfation enzyme which catalyzes the transfer of sulfate from 3'-phosphoadenosine 5'-phosphosulfate (PAPS) to position 6 of the N-sulfoglucosamine residue (GlcNS) of heparan sulfate.</text>
</comment>
<dbReference type="EMBL" id="KQ460615">
    <property type="protein sequence ID" value="KPJ13744.1"/>
    <property type="molecule type" value="Genomic_DNA"/>
</dbReference>
<dbReference type="STRING" id="76193.A0A194R8B5"/>
<dbReference type="AlphaFoldDB" id="A0A194R8B5"/>
<dbReference type="PANTHER" id="PTHR12812:SF0">
    <property type="entry name" value="HEPARAN-SULFATE 6-O-SULFOTRANSFERASE"/>
    <property type="match status" value="1"/>
</dbReference>
<evidence type="ECO:0000256" key="2">
    <source>
        <dbReference type="ARBA" id="ARBA00022679"/>
    </source>
</evidence>
<keyword evidence="2 7" id="KW-0808">Transferase</keyword>
<evidence type="ECO:0000256" key="7">
    <source>
        <dbReference type="RuleBase" id="RU364122"/>
    </source>
</evidence>
<accession>A0A194R8B5</accession>
<protein>
    <recommendedName>
        <fullName evidence="7">Heparan-sulfate 6-O-sulfotransferase</fullName>
        <ecNumber evidence="7">2.8.2.-</ecNumber>
    </recommendedName>
</protein>
<reference evidence="8 9" key="1">
    <citation type="journal article" date="2015" name="Nat. Commun.">
        <title>Outbred genome sequencing and CRISPR/Cas9 gene editing in butterflies.</title>
        <authorList>
            <person name="Li X."/>
            <person name="Fan D."/>
            <person name="Zhang W."/>
            <person name="Liu G."/>
            <person name="Zhang L."/>
            <person name="Zhao L."/>
            <person name="Fang X."/>
            <person name="Chen L."/>
            <person name="Dong Y."/>
            <person name="Chen Y."/>
            <person name="Ding Y."/>
            <person name="Zhao R."/>
            <person name="Feng M."/>
            <person name="Zhu Y."/>
            <person name="Feng Y."/>
            <person name="Jiang X."/>
            <person name="Zhu D."/>
            <person name="Xiang H."/>
            <person name="Feng X."/>
            <person name="Li S."/>
            <person name="Wang J."/>
            <person name="Zhang G."/>
            <person name="Kronforst M.R."/>
            <person name="Wang W."/>
        </authorList>
    </citation>
    <scope>NUCLEOTIDE SEQUENCE [LARGE SCALE GENOMIC DNA]</scope>
    <source>
        <strain evidence="8">Ya'a_city_454_Pm</strain>
        <tissue evidence="8">Whole body</tissue>
    </source>
</reference>
<dbReference type="PANTHER" id="PTHR12812">
    <property type="entry name" value="HEPARAN SULFATE 6-O-SULFOTRANSFERASE 3"/>
    <property type="match status" value="1"/>
</dbReference>
<dbReference type="GO" id="GO:0017095">
    <property type="term" value="F:heparan sulfate 6-sulfotransferase activity"/>
    <property type="evidence" value="ECO:0007669"/>
    <property type="project" value="TreeGrafter"/>
</dbReference>
<organism evidence="8 9">
    <name type="scientific">Papilio machaon</name>
    <name type="common">Old World swallowtail butterfly</name>
    <dbReference type="NCBI Taxonomy" id="76193"/>
    <lineage>
        <taxon>Eukaryota</taxon>
        <taxon>Metazoa</taxon>
        <taxon>Ecdysozoa</taxon>
        <taxon>Arthropoda</taxon>
        <taxon>Hexapoda</taxon>
        <taxon>Insecta</taxon>
        <taxon>Pterygota</taxon>
        <taxon>Neoptera</taxon>
        <taxon>Endopterygota</taxon>
        <taxon>Lepidoptera</taxon>
        <taxon>Glossata</taxon>
        <taxon>Ditrysia</taxon>
        <taxon>Papilionoidea</taxon>
        <taxon>Papilionidae</taxon>
        <taxon>Papilioninae</taxon>
        <taxon>Papilio</taxon>
    </lineage>
</organism>
<evidence type="ECO:0000313" key="8">
    <source>
        <dbReference type="EMBL" id="KPJ13744.1"/>
    </source>
</evidence>